<evidence type="ECO:0000313" key="2">
    <source>
        <dbReference type="Proteomes" id="UP000256520"/>
    </source>
</evidence>
<gene>
    <name evidence="1" type="ORF">CWR45_17865</name>
</gene>
<proteinExistence type="predicted"/>
<dbReference type="EMBL" id="PIOD01000025">
    <property type="protein sequence ID" value="RDW15640.1"/>
    <property type="molecule type" value="Genomic_DNA"/>
</dbReference>
<evidence type="ECO:0000313" key="1">
    <source>
        <dbReference type="EMBL" id="RDW15640.1"/>
    </source>
</evidence>
<protein>
    <submittedName>
        <fullName evidence="1">Uncharacterized protein</fullName>
    </submittedName>
</protein>
<reference evidence="2" key="1">
    <citation type="submission" date="2017-11" db="EMBL/GenBank/DDBJ databases">
        <authorList>
            <person name="Zhu W."/>
        </authorList>
    </citation>
    <scope>NUCLEOTIDE SEQUENCE [LARGE SCALE GENOMIC DNA]</scope>
    <source>
        <strain evidence="2">CAU 1051</strain>
    </source>
</reference>
<comment type="caution">
    <text evidence="1">The sequence shown here is derived from an EMBL/GenBank/DDBJ whole genome shotgun (WGS) entry which is preliminary data.</text>
</comment>
<keyword evidence="2" id="KW-1185">Reference proteome</keyword>
<dbReference type="RefSeq" id="WP_115751202.1">
    <property type="nucleotide sequence ID" value="NZ_PIOD01000025.1"/>
</dbReference>
<dbReference type="AlphaFoldDB" id="A0A3D8PHT5"/>
<name>A0A3D8PHT5_9BACI</name>
<organism evidence="1 2">
    <name type="scientific">Oceanobacillus chungangensis</name>
    <dbReference type="NCBI Taxonomy" id="1229152"/>
    <lineage>
        <taxon>Bacteria</taxon>
        <taxon>Bacillati</taxon>
        <taxon>Bacillota</taxon>
        <taxon>Bacilli</taxon>
        <taxon>Bacillales</taxon>
        <taxon>Bacillaceae</taxon>
        <taxon>Oceanobacillus</taxon>
    </lineage>
</organism>
<accession>A0A3D8PHT5</accession>
<dbReference type="Proteomes" id="UP000256520">
    <property type="component" value="Unassembled WGS sequence"/>
</dbReference>
<sequence length="93" mass="10757">MRLRIASAQEGSPAPSGKRSVFLERLAREQFPSPVSYLLISIAENLTKRLERKAEDSLKVKQHYLIEFILSKLSSYKNTNYKKSYSRGNQHRT</sequence>